<sequence length="120" mass="13429">MPPLHTMRAVFVKEVYGIIDNESNSLNILGQRGDHYGIIFFQKMYASRSGILQFSPHLLTALKVIERSAGPPRGPAALINRRPPMRSYCLLAELGPHPRPDVVCLWVIKMTVYGSVIKKA</sequence>
<dbReference type="AlphaFoldDB" id="A0A4C2A301"/>
<dbReference type="EMBL" id="BGZK01002467">
    <property type="protein sequence ID" value="GBP94132.1"/>
    <property type="molecule type" value="Genomic_DNA"/>
</dbReference>
<evidence type="ECO:0000313" key="2">
    <source>
        <dbReference type="Proteomes" id="UP000299102"/>
    </source>
</evidence>
<keyword evidence="2" id="KW-1185">Reference proteome</keyword>
<reference evidence="1 2" key="1">
    <citation type="journal article" date="2019" name="Commun. Biol.">
        <title>The bagworm genome reveals a unique fibroin gene that provides high tensile strength.</title>
        <authorList>
            <person name="Kono N."/>
            <person name="Nakamura H."/>
            <person name="Ohtoshi R."/>
            <person name="Tomita M."/>
            <person name="Numata K."/>
            <person name="Arakawa K."/>
        </authorList>
    </citation>
    <scope>NUCLEOTIDE SEQUENCE [LARGE SCALE GENOMIC DNA]</scope>
</reference>
<dbReference type="Proteomes" id="UP000299102">
    <property type="component" value="Unassembled WGS sequence"/>
</dbReference>
<protein>
    <submittedName>
        <fullName evidence="1">Uncharacterized protein</fullName>
    </submittedName>
</protein>
<comment type="caution">
    <text evidence="1">The sequence shown here is derived from an EMBL/GenBank/DDBJ whole genome shotgun (WGS) entry which is preliminary data.</text>
</comment>
<proteinExistence type="predicted"/>
<evidence type="ECO:0000313" key="1">
    <source>
        <dbReference type="EMBL" id="GBP94132.1"/>
    </source>
</evidence>
<organism evidence="1 2">
    <name type="scientific">Eumeta variegata</name>
    <name type="common">Bagworm moth</name>
    <name type="synonym">Eumeta japonica</name>
    <dbReference type="NCBI Taxonomy" id="151549"/>
    <lineage>
        <taxon>Eukaryota</taxon>
        <taxon>Metazoa</taxon>
        <taxon>Ecdysozoa</taxon>
        <taxon>Arthropoda</taxon>
        <taxon>Hexapoda</taxon>
        <taxon>Insecta</taxon>
        <taxon>Pterygota</taxon>
        <taxon>Neoptera</taxon>
        <taxon>Endopterygota</taxon>
        <taxon>Lepidoptera</taxon>
        <taxon>Glossata</taxon>
        <taxon>Ditrysia</taxon>
        <taxon>Tineoidea</taxon>
        <taxon>Psychidae</taxon>
        <taxon>Oiketicinae</taxon>
        <taxon>Eumeta</taxon>
    </lineage>
</organism>
<gene>
    <name evidence="1" type="ORF">EVAR_98182_1</name>
</gene>
<name>A0A4C2A301_EUMVA</name>
<accession>A0A4C2A301</accession>